<dbReference type="InterPro" id="IPR005798">
    <property type="entry name" value="Cyt_b/b6_C"/>
</dbReference>
<comment type="cofactor">
    <cofactor evidence="14">
        <name>heme b</name>
        <dbReference type="ChEBI" id="CHEBI:60344"/>
    </cofactor>
    <text evidence="14">Binds 2 heme groups non-covalently.</text>
</comment>
<feature type="transmembrane region" description="Helical" evidence="15">
    <location>
        <begin position="276"/>
        <end position="296"/>
    </location>
</feature>
<accession>A0A3S4IBH2</accession>
<comment type="function">
    <text evidence="1 14">Component of the ubiquinol-cytochrome c reductase complex (complex III or cytochrome b-c1 complex), which is a respiratory chain that generates an electrochemical potential coupled to ATP synthesis.</text>
</comment>
<evidence type="ECO:0000259" key="16">
    <source>
        <dbReference type="PROSITE" id="PS51002"/>
    </source>
</evidence>
<feature type="transmembrane region" description="Helical" evidence="15">
    <location>
        <begin position="302"/>
        <end position="322"/>
    </location>
</feature>
<feature type="domain" description="Cytochrome b/b6 C-terminal region profile" evidence="17">
    <location>
        <begin position="155"/>
        <end position="333"/>
    </location>
</feature>
<evidence type="ECO:0000256" key="7">
    <source>
        <dbReference type="ARBA" id="ARBA00022660"/>
    </source>
</evidence>
<dbReference type="GO" id="GO:0016491">
    <property type="term" value="F:oxidoreductase activity"/>
    <property type="evidence" value="ECO:0007669"/>
    <property type="project" value="InterPro"/>
</dbReference>
<gene>
    <name evidence="18" type="primary">petB_1</name>
    <name evidence="18" type="ORF">NCTC9695_05822</name>
</gene>
<comment type="subcellular location">
    <subcellularLocation>
        <location evidence="2">Membrane</location>
        <topology evidence="2">Multi-pass membrane protein</topology>
    </subcellularLocation>
</comment>
<dbReference type="Pfam" id="PF00032">
    <property type="entry name" value="Cytochrom_B_C"/>
    <property type="match status" value="1"/>
</dbReference>
<comment type="subunit">
    <text evidence="3 14">The main subunits of complex b-c1 are: cytochrome b, cytochrome c1 and the Rieske protein.</text>
</comment>
<evidence type="ECO:0000256" key="3">
    <source>
        <dbReference type="ARBA" id="ARBA00011649"/>
    </source>
</evidence>
<dbReference type="Proteomes" id="UP000275777">
    <property type="component" value="Chromosome"/>
</dbReference>
<dbReference type="PROSITE" id="PS51003">
    <property type="entry name" value="CYTB_CTER"/>
    <property type="match status" value="1"/>
</dbReference>
<evidence type="ECO:0000256" key="14">
    <source>
        <dbReference type="RuleBase" id="RU003385"/>
    </source>
</evidence>
<evidence type="ECO:0000313" key="19">
    <source>
        <dbReference type="Proteomes" id="UP000275777"/>
    </source>
</evidence>
<evidence type="ECO:0000259" key="17">
    <source>
        <dbReference type="PROSITE" id="PS51003"/>
    </source>
</evidence>
<dbReference type="GO" id="GO:0046872">
    <property type="term" value="F:metal ion binding"/>
    <property type="evidence" value="ECO:0007669"/>
    <property type="project" value="UniProtKB-KW"/>
</dbReference>
<dbReference type="GO" id="GO:0022904">
    <property type="term" value="P:respiratory electron transport chain"/>
    <property type="evidence" value="ECO:0007669"/>
    <property type="project" value="InterPro"/>
</dbReference>
<evidence type="ECO:0000256" key="13">
    <source>
        <dbReference type="ARBA" id="ARBA00023136"/>
    </source>
</evidence>
<dbReference type="PROSITE" id="PS51002">
    <property type="entry name" value="CYTB_NTER"/>
    <property type="match status" value="1"/>
</dbReference>
<feature type="transmembrane region" description="Helical" evidence="15">
    <location>
        <begin position="44"/>
        <end position="66"/>
    </location>
</feature>
<evidence type="ECO:0000256" key="8">
    <source>
        <dbReference type="ARBA" id="ARBA00022692"/>
    </source>
</evidence>
<dbReference type="InterPro" id="IPR036150">
    <property type="entry name" value="Cyt_b/b6_C_sf"/>
</dbReference>
<keyword evidence="12" id="KW-0408">Iron</keyword>
<evidence type="ECO:0000256" key="2">
    <source>
        <dbReference type="ARBA" id="ARBA00004141"/>
    </source>
</evidence>
<proteinExistence type="inferred from homology"/>
<evidence type="ECO:0000256" key="11">
    <source>
        <dbReference type="ARBA" id="ARBA00022989"/>
    </source>
</evidence>
<dbReference type="PANTHER" id="PTHR19271">
    <property type="entry name" value="CYTOCHROME B"/>
    <property type="match status" value="1"/>
</dbReference>
<evidence type="ECO:0000256" key="9">
    <source>
        <dbReference type="ARBA" id="ARBA00022723"/>
    </source>
</evidence>
<feature type="transmembrane region" description="Helical" evidence="15">
    <location>
        <begin position="239"/>
        <end position="256"/>
    </location>
</feature>
<name>A0A3S4IBH2_CHRVL</name>
<keyword evidence="7 14" id="KW-0679">Respiratory chain</keyword>
<dbReference type="FunFam" id="1.20.810.10:FF:000004">
    <property type="entry name" value="Cytochrome b"/>
    <property type="match status" value="1"/>
</dbReference>
<sequence length="364" mass="40668">MRDVAGGWIIRYMHSTGASMFFVVVYLHMFRGLIYGSYKQPRELVWVFGTLIFLCLMAEAFMGYLLPWGQMSFWGAQVIVNLFGSIPVIGPDLSVWIRGDYVVSDATLNRFFALHVIAVPLVLLALVVAHLMALHEVGSNNPDGVEIKKQPKDPNTGLYLDGIYSHPYYTIKDILGVVVFMIVFSVIVFFLPEMGGYFLEHPNFDQADPLKTPPHIAPVWYFTPFYAILRAVPSFAGTQVWGVLAMGAAVVLIAFLPWLDRSPIKSIRYRGPKFKIALVLFIAAFIGLGILGAMPPTEVRTLISQIFSVIYFAFFLGMPFYTKNDVGSVPVPERVTDTNAKRQIQFVAMVALTVFLAALFAMNV</sequence>
<evidence type="ECO:0000256" key="10">
    <source>
        <dbReference type="ARBA" id="ARBA00022982"/>
    </source>
</evidence>
<dbReference type="CDD" id="cd00284">
    <property type="entry name" value="Cytochrome_b_N"/>
    <property type="match status" value="1"/>
</dbReference>
<comment type="similarity">
    <text evidence="14">Belongs to the cytochrome b family.</text>
</comment>
<dbReference type="InterPro" id="IPR005797">
    <property type="entry name" value="Cyt_b/b6_N"/>
</dbReference>
<evidence type="ECO:0000313" key="18">
    <source>
        <dbReference type="EMBL" id="VEB45311.1"/>
    </source>
</evidence>
<organism evidence="18 19">
    <name type="scientific">Chromobacterium violaceum</name>
    <dbReference type="NCBI Taxonomy" id="536"/>
    <lineage>
        <taxon>Bacteria</taxon>
        <taxon>Pseudomonadati</taxon>
        <taxon>Pseudomonadota</taxon>
        <taxon>Betaproteobacteria</taxon>
        <taxon>Neisseriales</taxon>
        <taxon>Chromobacteriaceae</taxon>
        <taxon>Chromobacterium</taxon>
    </lineage>
</organism>
<keyword evidence="9" id="KW-0479">Metal-binding</keyword>
<evidence type="ECO:0000256" key="15">
    <source>
        <dbReference type="SAM" id="Phobius"/>
    </source>
</evidence>
<dbReference type="InterPro" id="IPR016174">
    <property type="entry name" value="Di-haem_cyt_TM"/>
</dbReference>
<dbReference type="Gene3D" id="1.20.810.10">
    <property type="entry name" value="Cytochrome Bc1 Complex, Chain C"/>
    <property type="match status" value="1"/>
</dbReference>
<keyword evidence="6 14" id="KW-0349">Heme</keyword>
<dbReference type="EMBL" id="LR134182">
    <property type="protein sequence ID" value="VEB45311.1"/>
    <property type="molecule type" value="Genomic_DNA"/>
</dbReference>
<dbReference type="GO" id="GO:0009055">
    <property type="term" value="F:electron transfer activity"/>
    <property type="evidence" value="ECO:0007669"/>
    <property type="project" value="InterPro"/>
</dbReference>
<feature type="transmembrane region" description="Helical" evidence="15">
    <location>
        <begin position="78"/>
        <end position="99"/>
    </location>
</feature>
<evidence type="ECO:0000256" key="5">
    <source>
        <dbReference type="ARBA" id="ARBA00022448"/>
    </source>
</evidence>
<dbReference type="SUPFAM" id="SSF81648">
    <property type="entry name" value="a domain/subunit of cytochrome bc1 complex (Ubiquinol-cytochrome c reductase)"/>
    <property type="match status" value="1"/>
</dbReference>
<keyword evidence="10 14" id="KW-0249">Electron transport</keyword>
<feature type="domain" description="Cytochrome b/b6 N-terminal region profile" evidence="16">
    <location>
        <begin position="1"/>
        <end position="143"/>
    </location>
</feature>
<feature type="transmembrane region" description="Helical" evidence="15">
    <location>
        <begin position="343"/>
        <end position="362"/>
    </location>
</feature>
<dbReference type="SUPFAM" id="SSF81342">
    <property type="entry name" value="Transmembrane di-heme cytochromes"/>
    <property type="match status" value="1"/>
</dbReference>
<keyword evidence="13 15" id="KW-0472">Membrane</keyword>
<dbReference type="AlphaFoldDB" id="A0A3S4IBH2"/>
<evidence type="ECO:0000256" key="6">
    <source>
        <dbReference type="ARBA" id="ARBA00022617"/>
    </source>
</evidence>
<dbReference type="InterPro" id="IPR048259">
    <property type="entry name" value="Cytochrome_b_N_euk/bac"/>
</dbReference>
<evidence type="ECO:0000256" key="4">
    <source>
        <dbReference type="ARBA" id="ARBA00013531"/>
    </source>
</evidence>
<reference evidence="18 19" key="1">
    <citation type="submission" date="2018-12" db="EMBL/GenBank/DDBJ databases">
        <authorList>
            <consortium name="Pathogen Informatics"/>
        </authorList>
    </citation>
    <scope>NUCLEOTIDE SEQUENCE [LARGE SCALE GENOMIC DNA]</scope>
    <source>
        <strain evidence="18 19">NCTC9695</strain>
    </source>
</reference>
<protein>
    <recommendedName>
        <fullName evidence="4 14">Cytochrome b</fullName>
    </recommendedName>
</protein>
<dbReference type="GO" id="GO:0016020">
    <property type="term" value="C:membrane"/>
    <property type="evidence" value="ECO:0007669"/>
    <property type="project" value="UniProtKB-SubCell"/>
</dbReference>
<dbReference type="Pfam" id="PF00033">
    <property type="entry name" value="Cytochrome_B"/>
    <property type="match status" value="1"/>
</dbReference>
<dbReference type="PANTHER" id="PTHR19271:SF16">
    <property type="entry name" value="CYTOCHROME B"/>
    <property type="match status" value="1"/>
</dbReference>
<feature type="transmembrane region" description="Helical" evidence="15">
    <location>
        <begin position="174"/>
        <end position="192"/>
    </location>
</feature>
<evidence type="ECO:0000256" key="12">
    <source>
        <dbReference type="ARBA" id="ARBA00023004"/>
    </source>
</evidence>
<evidence type="ECO:0000256" key="1">
    <source>
        <dbReference type="ARBA" id="ARBA00002444"/>
    </source>
</evidence>
<keyword evidence="8 14" id="KW-0812">Transmembrane</keyword>
<keyword evidence="5 14" id="KW-0813">Transport</keyword>
<feature type="transmembrane region" description="Helical" evidence="15">
    <location>
        <begin position="111"/>
        <end position="134"/>
    </location>
</feature>
<dbReference type="InterPro" id="IPR027387">
    <property type="entry name" value="Cytb/b6-like_sf"/>
</dbReference>
<keyword evidence="11 15" id="KW-1133">Transmembrane helix</keyword>